<dbReference type="Gramene" id="PGSC0003DMT400086963">
    <property type="protein sequence ID" value="PGSC0003DMT400086963"/>
    <property type="gene ID" value="PGSC0003DMG400036534"/>
</dbReference>
<feature type="region of interest" description="Disordered" evidence="1">
    <location>
        <begin position="74"/>
        <end position="189"/>
    </location>
</feature>
<dbReference type="PaxDb" id="4113-PGSC0003DMT400086963"/>
<evidence type="ECO:0008006" key="4">
    <source>
        <dbReference type="Google" id="ProtNLM"/>
    </source>
</evidence>
<accession>M1DCW1</accession>
<organism evidence="2 3">
    <name type="scientific">Solanum tuberosum</name>
    <name type="common">Potato</name>
    <dbReference type="NCBI Taxonomy" id="4113"/>
    <lineage>
        <taxon>Eukaryota</taxon>
        <taxon>Viridiplantae</taxon>
        <taxon>Streptophyta</taxon>
        <taxon>Embryophyta</taxon>
        <taxon>Tracheophyta</taxon>
        <taxon>Spermatophyta</taxon>
        <taxon>Magnoliopsida</taxon>
        <taxon>eudicotyledons</taxon>
        <taxon>Gunneridae</taxon>
        <taxon>Pentapetalae</taxon>
        <taxon>asterids</taxon>
        <taxon>lamiids</taxon>
        <taxon>Solanales</taxon>
        <taxon>Solanaceae</taxon>
        <taxon>Solanoideae</taxon>
        <taxon>Solaneae</taxon>
        <taxon>Solanum</taxon>
    </lineage>
</organism>
<sequence>MSIITVRQGPSTSLKGPLETATMGSRKGLRSFRLCTSHLASREPQVSFLAQVLFMCILTDHGALHELLHGNMGPRRKTVLPHTSPPPTPTHSDNAAESSRSEVQVNTTIEENFLRATRSRTTRAILQDTPSRSKEKGSGSRSGEAYGSGFGSGEESGSGSSSSEESVSGSQENVAAPPPEVGVDAEMGA</sequence>
<dbReference type="InParanoid" id="M1DCW1"/>
<dbReference type="EnsemblPlants" id="PGSC0003DMT400086963">
    <property type="protein sequence ID" value="PGSC0003DMT400086963"/>
    <property type="gene ID" value="PGSC0003DMG400036534"/>
</dbReference>
<evidence type="ECO:0000313" key="3">
    <source>
        <dbReference type="Proteomes" id="UP000011115"/>
    </source>
</evidence>
<feature type="compositionally biased region" description="Low complexity" evidence="1">
    <location>
        <begin position="157"/>
        <end position="170"/>
    </location>
</feature>
<evidence type="ECO:0000313" key="2">
    <source>
        <dbReference type="EnsemblPlants" id="PGSC0003DMT400086963"/>
    </source>
</evidence>
<keyword evidence="3" id="KW-1185">Reference proteome</keyword>
<protein>
    <recommendedName>
        <fullName evidence="4">Integrase core domain containing protein</fullName>
    </recommendedName>
</protein>
<evidence type="ECO:0000256" key="1">
    <source>
        <dbReference type="SAM" id="MobiDB-lite"/>
    </source>
</evidence>
<dbReference type="Proteomes" id="UP000011115">
    <property type="component" value="Unassembled WGS sequence"/>
</dbReference>
<dbReference type="AlphaFoldDB" id="M1DCW1"/>
<reference evidence="3" key="1">
    <citation type="journal article" date="2011" name="Nature">
        <title>Genome sequence and analysis of the tuber crop potato.</title>
        <authorList>
            <consortium name="The Potato Genome Sequencing Consortium"/>
        </authorList>
    </citation>
    <scope>NUCLEOTIDE SEQUENCE [LARGE SCALE GENOMIC DNA]</scope>
    <source>
        <strain evidence="3">cv. DM1-3 516 R44</strain>
    </source>
</reference>
<feature type="region of interest" description="Disordered" evidence="1">
    <location>
        <begin position="1"/>
        <end position="22"/>
    </location>
</feature>
<feature type="compositionally biased region" description="Polar residues" evidence="1">
    <location>
        <begin position="93"/>
        <end position="110"/>
    </location>
</feature>
<dbReference type="HOGENOM" id="CLU_1436765_0_0_1"/>
<proteinExistence type="predicted"/>
<name>M1DCW1_SOLTU</name>
<feature type="compositionally biased region" description="Gly residues" evidence="1">
    <location>
        <begin position="146"/>
        <end position="156"/>
    </location>
</feature>
<reference evidence="2" key="2">
    <citation type="submission" date="2015-06" db="UniProtKB">
        <authorList>
            <consortium name="EnsemblPlants"/>
        </authorList>
    </citation>
    <scope>IDENTIFICATION</scope>
    <source>
        <strain evidence="2">DM1-3 516 R44</strain>
    </source>
</reference>